<organism evidence="2 3">
    <name type="scientific">Iphiclides podalirius</name>
    <name type="common">scarce swallowtail</name>
    <dbReference type="NCBI Taxonomy" id="110791"/>
    <lineage>
        <taxon>Eukaryota</taxon>
        <taxon>Metazoa</taxon>
        <taxon>Ecdysozoa</taxon>
        <taxon>Arthropoda</taxon>
        <taxon>Hexapoda</taxon>
        <taxon>Insecta</taxon>
        <taxon>Pterygota</taxon>
        <taxon>Neoptera</taxon>
        <taxon>Endopterygota</taxon>
        <taxon>Lepidoptera</taxon>
        <taxon>Glossata</taxon>
        <taxon>Ditrysia</taxon>
        <taxon>Papilionoidea</taxon>
        <taxon>Papilionidae</taxon>
        <taxon>Papilioninae</taxon>
        <taxon>Iphiclides</taxon>
    </lineage>
</organism>
<evidence type="ECO:0000313" key="3">
    <source>
        <dbReference type="Proteomes" id="UP000837857"/>
    </source>
</evidence>
<dbReference type="Proteomes" id="UP000837857">
    <property type="component" value="Chromosome 7"/>
</dbReference>
<evidence type="ECO:0000256" key="1">
    <source>
        <dbReference type="SAM" id="MobiDB-lite"/>
    </source>
</evidence>
<feature type="non-terminal residue" evidence="2">
    <location>
        <position position="1"/>
    </location>
</feature>
<dbReference type="EMBL" id="OW152819">
    <property type="protein sequence ID" value="CAH2073845.1"/>
    <property type="molecule type" value="Genomic_DNA"/>
</dbReference>
<feature type="region of interest" description="Disordered" evidence="1">
    <location>
        <begin position="149"/>
        <end position="170"/>
    </location>
</feature>
<proteinExistence type="predicted"/>
<feature type="region of interest" description="Disordered" evidence="1">
    <location>
        <begin position="1"/>
        <end position="27"/>
    </location>
</feature>
<gene>
    <name evidence="2" type="ORF">IPOD504_LOCUS15815</name>
</gene>
<accession>A0ABN8J1Q1</accession>
<name>A0ABN8J1Q1_9NEOP</name>
<sequence length="170" mass="19103">MTQVMSPDSSYGRYDTPTPTDNMMGSVHTEREPELHIVTWPAQLARRATFTFLSAHVSPNENSALACSFLAELLSGHGSPVRRAHTFPRTFHPIDVTDARIALRKKRVASPPAKLVHAMMPQCTARVWRIAFSIVSRSDESARLERAVALKKRKHHRKSAERRPAARGQK</sequence>
<reference evidence="2" key="1">
    <citation type="submission" date="2022-03" db="EMBL/GenBank/DDBJ databases">
        <authorList>
            <person name="Martin H S."/>
        </authorList>
    </citation>
    <scope>NUCLEOTIDE SEQUENCE</scope>
</reference>
<evidence type="ECO:0000313" key="2">
    <source>
        <dbReference type="EMBL" id="CAH2073845.1"/>
    </source>
</evidence>
<protein>
    <submittedName>
        <fullName evidence="2">Uncharacterized protein</fullName>
    </submittedName>
</protein>
<keyword evidence="3" id="KW-1185">Reference proteome</keyword>
<feature type="compositionally biased region" description="Basic residues" evidence="1">
    <location>
        <begin position="149"/>
        <end position="160"/>
    </location>
</feature>